<protein>
    <submittedName>
        <fullName evidence="3">Uncharacterized protein</fullName>
    </submittedName>
</protein>
<comment type="caution">
    <text evidence="3">The sequence shown here is derived from an EMBL/GenBank/DDBJ whole genome shotgun (WGS) entry which is preliminary data.</text>
</comment>
<gene>
    <name evidence="3" type="ORF">G5714_002585</name>
    <name evidence="2" type="ORF">G5714_023879</name>
</gene>
<evidence type="ECO:0000313" key="3">
    <source>
        <dbReference type="EMBL" id="KAF4115096.1"/>
    </source>
</evidence>
<feature type="region of interest" description="Disordered" evidence="1">
    <location>
        <begin position="1"/>
        <end position="36"/>
    </location>
</feature>
<dbReference type="EMBL" id="JAAMOB010000003">
    <property type="protein sequence ID" value="KAF4115096.1"/>
    <property type="molecule type" value="Genomic_DNA"/>
</dbReference>
<evidence type="ECO:0000313" key="2">
    <source>
        <dbReference type="EMBL" id="KAF4094801.1"/>
    </source>
</evidence>
<dbReference type="AlphaFoldDB" id="A0A7J6D755"/>
<dbReference type="Proteomes" id="UP000579812">
    <property type="component" value="Unassembled WGS sequence"/>
</dbReference>
<evidence type="ECO:0000313" key="4">
    <source>
        <dbReference type="Proteomes" id="UP000579812"/>
    </source>
</evidence>
<keyword evidence="4" id="KW-1185">Reference proteome</keyword>
<proteinExistence type="predicted"/>
<feature type="compositionally biased region" description="Polar residues" evidence="1">
    <location>
        <begin position="9"/>
        <end position="23"/>
    </location>
</feature>
<dbReference type="EMBL" id="JAAMOB010000025">
    <property type="protein sequence ID" value="KAF4094801.1"/>
    <property type="molecule type" value="Genomic_DNA"/>
</dbReference>
<feature type="compositionally biased region" description="Basic residues" evidence="1">
    <location>
        <begin position="24"/>
        <end position="35"/>
    </location>
</feature>
<reference evidence="3 4" key="1">
    <citation type="submission" date="2020-04" db="EMBL/GenBank/DDBJ databases">
        <title>Chromosome-level genome assembly of a cyprinid fish Onychostoma macrolepis by integration of Nanopore Sequencing, Bionano and Hi-C technology.</title>
        <authorList>
            <person name="Wang D."/>
        </authorList>
    </citation>
    <scope>NUCLEOTIDE SEQUENCE [LARGE SCALE GENOMIC DNA]</scope>
    <source>
        <strain evidence="3">SWU-2019</strain>
        <tissue evidence="3">Muscle</tissue>
    </source>
</reference>
<name>A0A7J6D755_9TELE</name>
<sequence>MKNCKTEKAQTTLKRLSAQPQNAKKNRRATGRKQRLREELENCKGQISGLRSRVTSFRDSWILNELRRLWTEARPQTESEKK</sequence>
<organism evidence="3 4">
    <name type="scientific">Onychostoma macrolepis</name>
    <dbReference type="NCBI Taxonomy" id="369639"/>
    <lineage>
        <taxon>Eukaryota</taxon>
        <taxon>Metazoa</taxon>
        <taxon>Chordata</taxon>
        <taxon>Craniata</taxon>
        <taxon>Vertebrata</taxon>
        <taxon>Euteleostomi</taxon>
        <taxon>Actinopterygii</taxon>
        <taxon>Neopterygii</taxon>
        <taxon>Teleostei</taxon>
        <taxon>Ostariophysi</taxon>
        <taxon>Cypriniformes</taxon>
        <taxon>Cyprinidae</taxon>
        <taxon>Acrossocheilinae</taxon>
        <taxon>Onychostoma</taxon>
    </lineage>
</organism>
<accession>A0A7J6D755</accession>
<evidence type="ECO:0000256" key="1">
    <source>
        <dbReference type="SAM" id="MobiDB-lite"/>
    </source>
</evidence>